<feature type="domain" description="HTH lysR-type" evidence="5">
    <location>
        <begin position="3"/>
        <end position="60"/>
    </location>
</feature>
<comment type="similarity">
    <text evidence="1">Belongs to the LysR transcriptional regulatory family.</text>
</comment>
<dbReference type="CDD" id="cd08422">
    <property type="entry name" value="PBP2_CrgA_like"/>
    <property type="match status" value="1"/>
</dbReference>
<gene>
    <name evidence="6" type="ORF">RGQ30_20540</name>
</gene>
<accession>A0AA86J048</accession>
<dbReference type="InterPro" id="IPR058163">
    <property type="entry name" value="LysR-type_TF_proteobact-type"/>
</dbReference>
<evidence type="ECO:0000256" key="3">
    <source>
        <dbReference type="ARBA" id="ARBA00023125"/>
    </source>
</evidence>
<dbReference type="InterPro" id="IPR036388">
    <property type="entry name" value="WH-like_DNA-bd_sf"/>
</dbReference>
<dbReference type="Pfam" id="PF03466">
    <property type="entry name" value="LysR_substrate"/>
    <property type="match status" value="1"/>
</dbReference>
<keyword evidence="2" id="KW-0805">Transcription regulation</keyword>
<dbReference type="SUPFAM" id="SSF46785">
    <property type="entry name" value="Winged helix' DNA-binding domain"/>
    <property type="match status" value="1"/>
</dbReference>
<organism evidence="6 7">
    <name type="scientific">Limnobacter thiooxidans</name>
    <dbReference type="NCBI Taxonomy" id="131080"/>
    <lineage>
        <taxon>Bacteria</taxon>
        <taxon>Pseudomonadati</taxon>
        <taxon>Pseudomonadota</taxon>
        <taxon>Betaproteobacteria</taxon>
        <taxon>Burkholderiales</taxon>
        <taxon>Burkholderiaceae</taxon>
        <taxon>Limnobacter</taxon>
    </lineage>
</organism>
<dbReference type="InterPro" id="IPR005119">
    <property type="entry name" value="LysR_subst-bd"/>
</dbReference>
<dbReference type="AlphaFoldDB" id="A0AA86J048"/>
<evidence type="ECO:0000256" key="2">
    <source>
        <dbReference type="ARBA" id="ARBA00023015"/>
    </source>
</evidence>
<dbReference type="InterPro" id="IPR000847">
    <property type="entry name" value="LysR_HTH_N"/>
</dbReference>
<evidence type="ECO:0000256" key="4">
    <source>
        <dbReference type="ARBA" id="ARBA00023163"/>
    </source>
</evidence>
<keyword evidence="7" id="KW-1185">Reference proteome</keyword>
<dbReference type="SUPFAM" id="SSF53850">
    <property type="entry name" value="Periplasmic binding protein-like II"/>
    <property type="match status" value="1"/>
</dbReference>
<dbReference type="RefSeq" id="WP_130555984.1">
    <property type="nucleotide sequence ID" value="NZ_AP028947.1"/>
</dbReference>
<dbReference type="Gene3D" id="3.40.190.290">
    <property type="match status" value="1"/>
</dbReference>
<dbReference type="EMBL" id="AP028947">
    <property type="protein sequence ID" value="BET26553.1"/>
    <property type="molecule type" value="Genomic_DNA"/>
</dbReference>
<evidence type="ECO:0000313" key="7">
    <source>
        <dbReference type="Proteomes" id="UP001329151"/>
    </source>
</evidence>
<dbReference type="Proteomes" id="UP001329151">
    <property type="component" value="Chromosome"/>
</dbReference>
<name>A0AA86J048_9BURK</name>
<dbReference type="PROSITE" id="PS50931">
    <property type="entry name" value="HTH_LYSR"/>
    <property type="match status" value="1"/>
</dbReference>
<reference evidence="6 7" key="1">
    <citation type="submission" date="2023-10" db="EMBL/GenBank/DDBJ databases">
        <title>Complete Genome Sequence of Limnobacter thiooxidans CS-K2T, Isolated from freshwater lake sediments in Bavaria, Germany.</title>
        <authorList>
            <person name="Naruki M."/>
            <person name="Watanabe A."/>
            <person name="Warashina T."/>
            <person name="Morita T."/>
            <person name="Arakawa K."/>
        </authorList>
    </citation>
    <scope>NUCLEOTIDE SEQUENCE [LARGE SCALE GENOMIC DNA]</scope>
    <source>
        <strain evidence="6 7">CS-K2</strain>
    </source>
</reference>
<dbReference type="GO" id="GO:0003700">
    <property type="term" value="F:DNA-binding transcription factor activity"/>
    <property type="evidence" value="ECO:0007669"/>
    <property type="project" value="InterPro"/>
</dbReference>
<protein>
    <submittedName>
        <fullName evidence="6">LysR family transcriptional regulator</fullName>
    </submittedName>
</protein>
<proteinExistence type="inferred from homology"/>
<keyword evidence="4" id="KW-0804">Transcription</keyword>
<sequence>MLHLQDRLRIFCVAAEAESFRDAASRLGMSPQGVTRAVQELEAHYGELLFHRTTRRVHITDFGAELAPRVRACLDQLEAVLAPASPQATAGLVGRVRVTAPRSLGRLRVLPALNEVARLHPGIVIDIRLSDELADVVDGQIDVGVRMGLFKDNGFVVRKVGSVDFGVYGSRSLIKHHGIPQRITDLAALPTTGLIDHRAGRPWHWFFSKERRVLPEPFAFVTDDPEAECDAVLSGVAFGQLPDYLAQRHVQARRLVRVLEEDSPAPWDVYVYRPQRGPVPTRVRLVFDAIVEALKKDDSASGLS</sequence>
<dbReference type="Pfam" id="PF00126">
    <property type="entry name" value="HTH_1"/>
    <property type="match status" value="1"/>
</dbReference>
<evidence type="ECO:0000259" key="5">
    <source>
        <dbReference type="PROSITE" id="PS50931"/>
    </source>
</evidence>
<dbReference type="GO" id="GO:0006351">
    <property type="term" value="P:DNA-templated transcription"/>
    <property type="evidence" value="ECO:0007669"/>
    <property type="project" value="TreeGrafter"/>
</dbReference>
<dbReference type="InterPro" id="IPR036390">
    <property type="entry name" value="WH_DNA-bd_sf"/>
</dbReference>
<evidence type="ECO:0000256" key="1">
    <source>
        <dbReference type="ARBA" id="ARBA00009437"/>
    </source>
</evidence>
<dbReference type="Gene3D" id="1.10.10.10">
    <property type="entry name" value="Winged helix-like DNA-binding domain superfamily/Winged helix DNA-binding domain"/>
    <property type="match status" value="1"/>
</dbReference>
<dbReference type="PANTHER" id="PTHR30537:SF5">
    <property type="entry name" value="HTH-TYPE TRANSCRIPTIONAL ACTIVATOR TTDR-RELATED"/>
    <property type="match status" value="1"/>
</dbReference>
<keyword evidence="3" id="KW-0238">DNA-binding</keyword>
<dbReference type="GO" id="GO:0043565">
    <property type="term" value="F:sequence-specific DNA binding"/>
    <property type="evidence" value="ECO:0007669"/>
    <property type="project" value="TreeGrafter"/>
</dbReference>
<evidence type="ECO:0000313" key="6">
    <source>
        <dbReference type="EMBL" id="BET26553.1"/>
    </source>
</evidence>
<dbReference type="PANTHER" id="PTHR30537">
    <property type="entry name" value="HTH-TYPE TRANSCRIPTIONAL REGULATOR"/>
    <property type="match status" value="1"/>
</dbReference>
<dbReference type="KEGG" id="lto:RGQ30_20540"/>